<comment type="subcellular location">
    <subcellularLocation>
        <location evidence="8">Endomembrane system</location>
        <topology evidence="8">Single-pass membrane protein</topology>
    </subcellularLocation>
    <subcellularLocation>
        <location evidence="1">Membrane</location>
        <topology evidence="1">Single-pass type II membrane protein</topology>
    </subcellularLocation>
</comment>
<keyword evidence="2" id="KW-0328">Glycosyltransferase</keyword>
<evidence type="ECO:0000256" key="8">
    <source>
        <dbReference type="ARBA" id="ARBA00037847"/>
    </source>
</evidence>
<proteinExistence type="predicted"/>
<dbReference type="AlphaFoldDB" id="M0ZPZ6"/>
<dbReference type="STRING" id="4113.M0ZPZ6"/>
<dbReference type="Proteomes" id="UP000011115">
    <property type="component" value="Unassembled WGS sequence"/>
</dbReference>
<dbReference type="InParanoid" id="M0ZPZ6"/>
<keyword evidence="6" id="KW-1133">Transmembrane helix</keyword>
<dbReference type="PANTHER" id="PTHR10811">
    <property type="entry name" value="FRINGE-RELATED"/>
    <property type="match status" value="1"/>
</dbReference>
<feature type="compositionally biased region" description="Polar residues" evidence="9">
    <location>
        <begin position="182"/>
        <end position="192"/>
    </location>
</feature>
<feature type="compositionally biased region" description="Polar residues" evidence="9">
    <location>
        <begin position="1"/>
        <end position="24"/>
    </location>
</feature>
<keyword evidence="5" id="KW-0735">Signal-anchor</keyword>
<reference evidence="12" key="1">
    <citation type="journal article" date="2011" name="Nature">
        <title>Genome sequence and analysis of the tuber crop potato.</title>
        <authorList>
            <consortium name="The Potato Genome Sequencing Consortium"/>
        </authorList>
    </citation>
    <scope>NUCLEOTIDE SEQUENCE [LARGE SCALE GENOMIC DNA]</scope>
    <source>
        <strain evidence="12">cv. DM1-3 516 R44</strain>
    </source>
</reference>
<keyword evidence="3" id="KW-0808">Transferase</keyword>
<evidence type="ECO:0000313" key="12">
    <source>
        <dbReference type="Proteomes" id="UP000011115"/>
    </source>
</evidence>
<keyword evidence="7" id="KW-0472">Membrane</keyword>
<organism evidence="11 12">
    <name type="scientific">Solanum tuberosum</name>
    <name type="common">Potato</name>
    <dbReference type="NCBI Taxonomy" id="4113"/>
    <lineage>
        <taxon>Eukaryota</taxon>
        <taxon>Viridiplantae</taxon>
        <taxon>Streptophyta</taxon>
        <taxon>Embryophyta</taxon>
        <taxon>Tracheophyta</taxon>
        <taxon>Spermatophyta</taxon>
        <taxon>Magnoliopsida</taxon>
        <taxon>eudicotyledons</taxon>
        <taxon>Gunneridae</taxon>
        <taxon>Pentapetalae</taxon>
        <taxon>asterids</taxon>
        <taxon>lamiids</taxon>
        <taxon>Solanales</taxon>
        <taxon>Solanaceae</taxon>
        <taxon>Solanoideae</taxon>
        <taxon>Solaneae</taxon>
        <taxon>Solanum</taxon>
    </lineage>
</organism>
<name>M0ZPZ6_SOLTU</name>
<evidence type="ECO:0000256" key="1">
    <source>
        <dbReference type="ARBA" id="ARBA00004606"/>
    </source>
</evidence>
<feature type="region of interest" description="Disordered" evidence="9">
    <location>
        <begin position="1"/>
        <end position="41"/>
    </location>
</feature>
<dbReference type="GO" id="GO:0012505">
    <property type="term" value="C:endomembrane system"/>
    <property type="evidence" value="ECO:0007669"/>
    <property type="project" value="UniProtKB-SubCell"/>
</dbReference>
<evidence type="ECO:0000256" key="7">
    <source>
        <dbReference type="ARBA" id="ARBA00023136"/>
    </source>
</evidence>
<evidence type="ECO:0000256" key="9">
    <source>
        <dbReference type="SAM" id="MobiDB-lite"/>
    </source>
</evidence>
<feature type="compositionally biased region" description="Low complexity" evidence="9">
    <location>
        <begin position="25"/>
        <end position="37"/>
    </location>
</feature>
<evidence type="ECO:0000313" key="11">
    <source>
        <dbReference type="EnsemblPlants" id="PGSC0003DMT400005494"/>
    </source>
</evidence>
<evidence type="ECO:0000256" key="4">
    <source>
        <dbReference type="ARBA" id="ARBA00022692"/>
    </source>
</evidence>
<dbReference type="Gene3D" id="3.90.550.50">
    <property type="match status" value="1"/>
</dbReference>
<dbReference type="GO" id="GO:0016757">
    <property type="term" value="F:glycosyltransferase activity"/>
    <property type="evidence" value="ECO:0007669"/>
    <property type="project" value="UniProtKB-KW"/>
</dbReference>
<dbReference type="Pfam" id="PF02434">
    <property type="entry name" value="Fringe"/>
    <property type="match status" value="1"/>
</dbReference>
<feature type="region of interest" description="Disordered" evidence="9">
    <location>
        <begin position="167"/>
        <end position="196"/>
    </location>
</feature>
<dbReference type="PaxDb" id="4113-PGSC0003DMT400005494"/>
<reference evidence="11" key="2">
    <citation type="submission" date="2015-06" db="UniProtKB">
        <authorList>
            <consortium name="EnsemblPlants"/>
        </authorList>
    </citation>
    <scope>IDENTIFICATION</scope>
    <source>
        <strain evidence="11">DM1-3 516 R44</strain>
    </source>
</reference>
<evidence type="ECO:0000259" key="10">
    <source>
        <dbReference type="Pfam" id="PF02434"/>
    </source>
</evidence>
<protein>
    <submittedName>
        <fullName evidence="11">Transferase, transferring glycosyl groups</fullName>
    </submittedName>
</protein>
<sequence length="322" mass="35486">MSNPDSSSMTPLSQEVENLSSFNFSIPTPEESPSTPICAAGEMDESFTPQTELVASHIPSSDKVLVCTPTLVLSGNKSQKSEAQSVTKPGAELFSEEIEVGQMAVGEELETAKMLSKDISPATRADRAEDRKRKGKGKLIKAHLKGENKRYGTRSVTQKVLGSAMEANAAQTERIRKRRQEGSLTVESSSTHVPIDDNETQSEDIIRADPVPSKSVDAYIPIHSIQQTIRMARIVDEAFKMDNKSARWYIMAGDDTIFFIDNLVEVLSKYDHRKYFYVGMNSETHASNVAHSFNMAFGGGGYAFSYALVEAMVDNLDICIKR</sequence>
<accession>M0ZPZ6</accession>
<evidence type="ECO:0000256" key="6">
    <source>
        <dbReference type="ARBA" id="ARBA00022989"/>
    </source>
</evidence>
<evidence type="ECO:0000256" key="5">
    <source>
        <dbReference type="ARBA" id="ARBA00022968"/>
    </source>
</evidence>
<keyword evidence="12" id="KW-1185">Reference proteome</keyword>
<dbReference type="GO" id="GO:0016020">
    <property type="term" value="C:membrane"/>
    <property type="evidence" value="ECO:0007669"/>
    <property type="project" value="UniProtKB-SubCell"/>
</dbReference>
<dbReference type="InterPro" id="IPR003378">
    <property type="entry name" value="Fringe-like_glycosylTrfase"/>
</dbReference>
<dbReference type="Gramene" id="PGSC0003DMT400005494">
    <property type="protein sequence ID" value="PGSC0003DMT400005494"/>
    <property type="gene ID" value="PGSC0003DMG400002147"/>
</dbReference>
<dbReference type="eggNOG" id="KOG2246">
    <property type="taxonomic scope" value="Eukaryota"/>
</dbReference>
<keyword evidence="4" id="KW-0812">Transmembrane</keyword>
<dbReference type="EnsemblPlants" id="PGSC0003DMT400005494">
    <property type="protein sequence ID" value="PGSC0003DMT400005494"/>
    <property type="gene ID" value="PGSC0003DMG400002147"/>
</dbReference>
<feature type="domain" description="Fringe-like glycosyltransferase" evidence="10">
    <location>
        <begin position="229"/>
        <end position="312"/>
    </location>
</feature>
<evidence type="ECO:0000256" key="2">
    <source>
        <dbReference type="ARBA" id="ARBA00022676"/>
    </source>
</evidence>
<evidence type="ECO:0000256" key="3">
    <source>
        <dbReference type="ARBA" id="ARBA00022679"/>
    </source>
</evidence>
<dbReference type="HOGENOM" id="CLU_864375_0_0_1"/>